<dbReference type="Gene3D" id="3.30.565.10">
    <property type="entry name" value="Histidine kinase-like ATPase, C-terminal domain"/>
    <property type="match status" value="1"/>
</dbReference>
<comment type="caution">
    <text evidence="13">The sequence shown here is derived from an EMBL/GenBank/DDBJ whole genome shotgun (WGS) entry which is preliminary data.</text>
</comment>
<dbReference type="EMBL" id="LRPM01000026">
    <property type="protein sequence ID" value="KWZ78406.1"/>
    <property type="molecule type" value="Genomic_DNA"/>
</dbReference>
<dbReference type="PANTHER" id="PTHR45436:SF5">
    <property type="entry name" value="SENSOR HISTIDINE KINASE TRCS"/>
    <property type="match status" value="1"/>
</dbReference>
<proteinExistence type="predicted"/>
<keyword evidence="5" id="KW-0808">Transferase</keyword>
<evidence type="ECO:0000256" key="9">
    <source>
        <dbReference type="ARBA" id="ARBA00023012"/>
    </source>
</evidence>
<evidence type="ECO:0000313" key="14">
    <source>
        <dbReference type="Proteomes" id="UP000070383"/>
    </source>
</evidence>
<dbReference type="InterPro" id="IPR036890">
    <property type="entry name" value="HATPase_C_sf"/>
</dbReference>
<evidence type="ECO:0000256" key="8">
    <source>
        <dbReference type="ARBA" id="ARBA00022989"/>
    </source>
</evidence>
<comment type="subcellular location">
    <subcellularLocation>
        <location evidence="2">Membrane</location>
    </subcellularLocation>
</comment>
<protein>
    <recommendedName>
        <fullName evidence="3">histidine kinase</fullName>
        <ecNumber evidence="3">2.7.13.3</ecNumber>
    </recommendedName>
</protein>
<dbReference type="PANTHER" id="PTHR45436">
    <property type="entry name" value="SENSOR HISTIDINE KINASE YKOH"/>
    <property type="match status" value="1"/>
</dbReference>
<dbReference type="InterPro" id="IPR004358">
    <property type="entry name" value="Sig_transdc_His_kin-like_C"/>
</dbReference>
<dbReference type="EC" id="2.7.13.3" evidence="3"/>
<reference evidence="14" key="1">
    <citation type="submission" date="2016-01" db="EMBL/GenBank/DDBJ databases">
        <authorList>
            <person name="Mitreva M."/>
            <person name="Pepin K.H."/>
            <person name="Mihindukulasuriya K.A."/>
            <person name="Fulton R."/>
            <person name="Fronick C."/>
            <person name="O'Laughlin M."/>
            <person name="Miner T."/>
            <person name="Herter B."/>
            <person name="Rosa B.A."/>
            <person name="Cordes M."/>
            <person name="Tomlinson C."/>
            <person name="Wollam A."/>
            <person name="Palsikar V.B."/>
            <person name="Mardis E.R."/>
            <person name="Wilson R.K."/>
        </authorList>
    </citation>
    <scope>NUCLEOTIDE SEQUENCE [LARGE SCALE GENOMIC DNA]</scope>
    <source>
        <strain evidence="14">MJR8151</strain>
    </source>
</reference>
<feature type="transmembrane region" description="Helical" evidence="11">
    <location>
        <begin position="85"/>
        <end position="106"/>
    </location>
</feature>
<name>A0A133KFU4_9FIRM</name>
<dbReference type="PROSITE" id="PS50109">
    <property type="entry name" value="HIS_KIN"/>
    <property type="match status" value="1"/>
</dbReference>
<dbReference type="SUPFAM" id="SSF55874">
    <property type="entry name" value="ATPase domain of HSP90 chaperone/DNA topoisomerase II/histidine kinase"/>
    <property type="match status" value="1"/>
</dbReference>
<evidence type="ECO:0000256" key="3">
    <source>
        <dbReference type="ARBA" id="ARBA00012438"/>
    </source>
</evidence>
<evidence type="ECO:0000256" key="6">
    <source>
        <dbReference type="ARBA" id="ARBA00022692"/>
    </source>
</evidence>
<dbReference type="InterPro" id="IPR003661">
    <property type="entry name" value="HisK_dim/P_dom"/>
</dbReference>
<dbReference type="FunFam" id="3.30.565.10:FF:000006">
    <property type="entry name" value="Sensor histidine kinase WalK"/>
    <property type="match status" value="1"/>
</dbReference>
<evidence type="ECO:0000256" key="7">
    <source>
        <dbReference type="ARBA" id="ARBA00022777"/>
    </source>
</evidence>
<dbReference type="AlphaFoldDB" id="A0A133KFU4"/>
<dbReference type="SUPFAM" id="SSF47384">
    <property type="entry name" value="Homodimeric domain of signal transducing histidine kinase"/>
    <property type="match status" value="1"/>
</dbReference>
<dbReference type="InterPro" id="IPR050428">
    <property type="entry name" value="TCS_sensor_his_kinase"/>
</dbReference>
<dbReference type="CDD" id="cd00082">
    <property type="entry name" value="HisKA"/>
    <property type="match status" value="1"/>
</dbReference>
<dbReference type="PATRIC" id="fig|33036.3.peg.763"/>
<keyword evidence="10 11" id="KW-0472">Membrane</keyword>
<dbReference type="Pfam" id="PF00512">
    <property type="entry name" value="HisKA"/>
    <property type="match status" value="1"/>
</dbReference>
<organism evidence="13 14">
    <name type="scientific">Anaerococcus tetradius</name>
    <dbReference type="NCBI Taxonomy" id="33036"/>
    <lineage>
        <taxon>Bacteria</taxon>
        <taxon>Bacillati</taxon>
        <taxon>Bacillota</taxon>
        <taxon>Tissierellia</taxon>
        <taxon>Tissierellales</taxon>
        <taxon>Peptoniphilaceae</taxon>
        <taxon>Anaerococcus</taxon>
    </lineage>
</organism>
<dbReference type="PRINTS" id="PR00344">
    <property type="entry name" value="BCTRLSENSOR"/>
</dbReference>
<dbReference type="GO" id="GO:0005886">
    <property type="term" value="C:plasma membrane"/>
    <property type="evidence" value="ECO:0007669"/>
    <property type="project" value="TreeGrafter"/>
</dbReference>
<dbReference type="Proteomes" id="UP000070383">
    <property type="component" value="Unassembled WGS sequence"/>
</dbReference>
<evidence type="ECO:0000313" key="13">
    <source>
        <dbReference type="EMBL" id="KWZ78406.1"/>
    </source>
</evidence>
<keyword evidence="6 11" id="KW-0812">Transmembrane</keyword>
<dbReference type="Gene3D" id="1.10.287.130">
    <property type="match status" value="1"/>
</dbReference>
<keyword evidence="9" id="KW-0902">Two-component regulatory system</keyword>
<dbReference type="SMART" id="SM00388">
    <property type="entry name" value="HisKA"/>
    <property type="match status" value="1"/>
</dbReference>
<dbReference type="GO" id="GO:0000155">
    <property type="term" value="F:phosphorelay sensor kinase activity"/>
    <property type="evidence" value="ECO:0007669"/>
    <property type="project" value="InterPro"/>
</dbReference>
<evidence type="ECO:0000259" key="12">
    <source>
        <dbReference type="PROSITE" id="PS50109"/>
    </source>
</evidence>
<evidence type="ECO:0000256" key="4">
    <source>
        <dbReference type="ARBA" id="ARBA00022553"/>
    </source>
</evidence>
<keyword evidence="4" id="KW-0597">Phosphoprotein</keyword>
<feature type="domain" description="Histidine kinase" evidence="12">
    <location>
        <begin position="171"/>
        <end position="378"/>
    </location>
</feature>
<evidence type="ECO:0000256" key="11">
    <source>
        <dbReference type="SAM" id="Phobius"/>
    </source>
</evidence>
<evidence type="ECO:0000256" key="2">
    <source>
        <dbReference type="ARBA" id="ARBA00004370"/>
    </source>
</evidence>
<sequence>MLLARVIKFMKTNKSYDSIVIRLIASVVIIFILMISASNYLINRKQVLVMEAVFDRFSQNLPPNNESMVLLVDSAQLKSTSDFRLYLGLVMGGVLLIGSLTFAYIINKSLKPLKKLEEKIGKVDIEKPESFKGSFAMEEGPSEIMELSEKFDDLIHRIYKDYKRQKDFASNVAHELRTPIAIMQAQVDVFRQKNKDASHIEFIETMDSNLKRLKKLIDSVLLLSRKNKLNISHISLDDMIDEILFDLEDRASKKNISLNYNYSNINLTSDDGLVQRLLFNIIENAIKYNEESGRVDIEVSEAGEDVLVKVSDTGIGISDEKKEEIFDLFYQVDDSRNKEGFGIGLSLSKEIAESLSGKIEVKDNKPKGSIFLLTFKNI</sequence>
<dbReference type="FunFam" id="1.10.287.130:FF:000001">
    <property type="entry name" value="Two-component sensor histidine kinase"/>
    <property type="match status" value="1"/>
</dbReference>
<keyword evidence="14" id="KW-1185">Reference proteome</keyword>
<dbReference type="InterPro" id="IPR036097">
    <property type="entry name" value="HisK_dim/P_sf"/>
</dbReference>
<keyword evidence="7 13" id="KW-0418">Kinase</keyword>
<keyword evidence="8 11" id="KW-1133">Transmembrane helix</keyword>
<evidence type="ECO:0000256" key="10">
    <source>
        <dbReference type="ARBA" id="ARBA00023136"/>
    </source>
</evidence>
<dbReference type="SMART" id="SM00387">
    <property type="entry name" value="HATPase_c"/>
    <property type="match status" value="1"/>
</dbReference>
<feature type="transmembrane region" description="Helical" evidence="11">
    <location>
        <begin position="20"/>
        <end position="42"/>
    </location>
</feature>
<dbReference type="InterPro" id="IPR003594">
    <property type="entry name" value="HATPase_dom"/>
</dbReference>
<evidence type="ECO:0000256" key="1">
    <source>
        <dbReference type="ARBA" id="ARBA00000085"/>
    </source>
</evidence>
<evidence type="ECO:0000256" key="5">
    <source>
        <dbReference type="ARBA" id="ARBA00022679"/>
    </source>
</evidence>
<comment type="catalytic activity">
    <reaction evidence="1">
        <text>ATP + protein L-histidine = ADP + protein N-phospho-L-histidine.</text>
        <dbReference type="EC" id="2.7.13.3"/>
    </reaction>
</comment>
<dbReference type="Pfam" id="PF02518">
    <property type="entry name" value="HATPase_c"/>
    <property type="match status" value="1"/>
</dbReference>
<accession>A0A133KFU4</accession>
<dbReference type="InterPro" id="IPR005467">
    <property type="entry name" value="His_kinase_dom"/>
</dbReference>
<gene>
    <name evidence="13" type="ORF">HMPREF3200_00768</name>
</gene>
<dbReference type="STRING" id="33036.HMPREF3200_00768"/>